<gene>
    <name evidence="5 6" type="primary">cbiD</name>
    <name evidence="6" type="ORF">FYJ65_02375</name>
</gene>
<dbReference type="InterPro" id="IPR036074">
    <property type="entry name" value="CbiD_sf"/>
</dbReference>
<accession>A0A6N7XH27</accession>
<comment type="function">
    <text evidence="5">Catalyzes the methylation of C-1 in cobalt-precorrin-5B to form cobalt-precorrin-6A.</text>
</comment>
<reference evidence="6 7" key="1">
    <citation type="submission" date="2019-08" db="EMBL/GenBank/DDBJ databases">
        <title>In-depth cultivation of the pig gut microbiome towards novel bacterial diversity and tailored functional studies.</title>
        <authorList>
            <person name="Wylensek D."/>
            <person name="Hitch T.C.A."/>
            <person name="Clavel T."/>
        </authorList>
    </citation>
    <scope>NUCLEOTIDE SEQUENCE [LARGE SCALE GENOMIC DNA]</scope>
    <source>
        <strain evidence="6 7">WCA-MUC-591-APC-4B</strain>
    </source>
</reference>
<dbReference type="SUPFAM" id="SSF111342">
    <property type="entry name" value="CbiD-like"/>
    <property type="match status" value="1"/>
</dbReference>
<keyword evidence="1 5" id="KW-0169">Cobalamin biosynthesis</keyword>
<dbReference type="PANTHER" id="PTHR35863:SF1">
    <property type="entry name" value="COBALT-PRECORRIN-5B C(1)-METHYLTRANSFERASE"/>
    <property type="match status" value="1"/>
</dbReference>
<dbReference type="Gene3D" id="3.30.2110.10">
    <property type="entry name" value="CbiD-like"/>
    <property type="match status" value="1"/>
</dbReference>
<keyword evidence="7" id="KW-1185">Reference proteome</keyword>
<sequence>MDSKKELRKGFTTGSCGAAAAKAALYMLLTGSVKDEIEIITPGGAVFRTEVKDIFRGENRVRCAVVKDGGDDPDVTTGLHVTAEVRAEERTDGDLEIQIEGGPGVGRVTLPGLDQPVGNAAINRVPRQMIEKELSEVAELLDFRGRIRVILSVPGGEAAAERTFNPRLGIEGGISILGTTGIVEPMSTRAILDTIRVELNQRKALGDRIAAVSPGNYGLNFMKETYGYDLNRSVKCSNYVGDTVDMVREMDFRGMLLTGHIGKLIKVSGGIMNTHSKEGDARMELLAAGVIRAGGSMDTLRGILNCRVTEEALSIIQAESPALLRTSMESVMDRILYYLRKRGGEELPVECILYSNEFGLLAASPGAMDMLEKLRKG</sequence>
<organism evidence="6 7">
    <name type="scientific">Mogibacterium kristiansenii</name>
    <dbReference type="NCBI Taxonomy" id="2606708"/>
    <lineage>
        <taxon>Bacteria</taxon>
        <taxon>Bacillati</taxon>
        <taxon>Bacillota</taxon>
        <taxon>Clostridia</taxon>
        <taxon>Peptostreptococcales</taxon>
        <taxon>Anaerovoracaceae</taxon>
        <taxon>Mogibacterium</taxon>
    </lineage>
</organism>
<dbReference type="AlphaFoldDB" id="A0A6N7XH27"/>
<dbReference type="GO" id="GO:0032259">
    <property type="term" value="P:methylation"/>
    <property type="evidence" value="ECO:0007669"/>
    <property type="project" value="UniProtKB-KW"/>
</dbReference>
<name>A0A6N7XH27_9FIRM</name>
<comment type="catalytic activity">
    <reaction evidence="5">
        <text>Co-precorrin-5B + S-adenosyl-L-methionine = Co-precorrin-6A + S-adenosyl-L-homocysteine</text>
        <dbReference type="Rhea" id="RHEA:26285"/>
        <dbReference type="ChEBI" id="CHEBI:57856"/>
        <dbReference type="ChEBI" id="CHEBI:59789"/>
        <dbReference type="ChEBI" id="CHEBI:60063"/>
        <dbReference type="ChEBI" id="CHEBI:60064"/>
        <dbReference type="EC" id="2.1.1.195"/>
    </reaction>
</comment>
<evidence type="ECO:0000256" key="4">
    <source>
        <dbReference type="ARBA" id="ARBA00022691"/>
    </source>
</evidence>
<evidence type="ECO:0000256" key="5">
    <source>
        <dbReference type="HAMAP-Rule" id="MF_00787"/>
    </source>
</evidence>
<keyword evidence="3 5" id="KW-0808">Transferase</keyword>
<evidence type="ECO:0000256" key="3">
    <source>
        <dbReference type="ARBA" id="ARBA00022679"/>
    </source>
</evidence>
<keyword evidence="2 5" id="KW-0489">Methyltransferase</keyword>
<dbReference type="GO" id="GO:0008168">
    <property type="term" value="F:methyltransferase activity"/>
    <property type="evidence" value="ECO:0007669"/>
    <property type="project" value="UniProtKB-UniRule"/>
</dbReference>
<evidence type="ECO:0000313" key="6">
    <source>
        <dbReference type="EMBL" id="MST70194.1"/>
    </source>
</evidence>
<proteinExistence type="inferred from homology"/>
<comment type="pathway">
    <text evidence="5">Cofactor biosynthesis; adenosylcobalamin biosynthesis; cob(II)yrinate a,c-diamide from sirohydrochlorin (anaerobic route): step 6/10.</text>
</comment>
<dbReference type="PANTHER" id="PTHR35863">
    <property type="entry name" value="COBALT-PRECORRIN-5B C(1)-METHYLTRANSFERASE"/>
    <property type="match status" value="1"/>
</dbReference>
<protein>
    <recommendedName>
        <fullName evidence="5">Cobalt-precorrin-5B C(1)-methyltransferase</fullName>
        <ecNumber evidence="5">2.1.1.195</ecNumber>
    </recommendedName>
    <alternativeName>
        <fullName evidence="5">Cobalt-precorrin-6A synthase</fullName>
    </alternativeName>
</protein>
<dbReference type="GO" id="GO:0019251">
    <property type="term" value="P:anaerobic cobalamin biosynthetic process"/>
    <property type="evidence" value="ECO:0007669"/>
    <property type="project" value="UniProtKB-UniRule"/>
</dbReference>
<dbReference type="UniPathway" id="UPA00148">
    <property type="reaction ID" value="UER00227"/>
</dbReference>
<evidence type="ECO:0000256" key="2">
    <source>
        <dbReference type="ARBA" id="ARBA00022603"/>
    </source>
</evidence>
<comment type="similarity">
    <text evidence="5">Belongs to the CbiD family.</text>
</comment>
<dbReference type="EC" id="2.1.1.195" evidence="5"/>
<dbReference type="Pfam" id="PF01888">
    <property type="entry name" value="CbiD"/>
    <property type="match status" value="1"/>
</dbReference>
<dbReference type="EMBL" id="VUNA01000003">
    <property type="protein sequence ID" value="MST70194.1"/>
    <property type="molecule type" value="Genomic_DNA"/>
</dbReference>
<evidence type="ECO:0000313" key="7">
    <source>
        <dbReference type="Proteomes" id="UP000469424"/>
    </source>
</evidence>
<keyword evidence="4 5" id="KW-0949">S-adenosyl-L-methionine</keyword>
<dbReference type="Proteomes" id="UP000469424">
    <property type="component" value="Unassembled WGS sequence"/>
</dbReference>
<dbReference type="HAMAP" id="MF_00787">
    <property type="entry name" value="CbiD"/>
    <property type="match status" value="1"/>
</dbReference>
<dbReference type="PIRSF" id="PIRSF026782">
    <property type="entry name" value="CbiD"/>
    <property type="match status" value="1"/>
</dbReference>
<comment type="caution">
    <text evidence="6">The sequence shown here is derived from an EMBL/GenBank/DDBJ whole genome shotgun (WGS) entry which is preliminary data.</text>
</comment>
<evidence type="ECO:0000256" key="1">
    <source>
        <dbReference type="ARBA" id="ARBA00022573"/>
    </source>
</evidence>
<dbReference type="RefSeq" id="WP_154553756.1">
    <property type="nucleotide sequence ID" value="NZ_VUNA01000003.1"/>
</dbReference>
<dbReference type="NCBIfam" id="TIGR00312">
    <property type="entry name" value="cbiD"/>
    <property type="match status" value="1"/>
</dbReference>
<dbReference type="InterPro" id="IPR002748">
    <property type="entry name" value="CbiD"/>
</dbReference>